<dbReference type="AlphaFoldDB" id="A0A1M6SEQ3"/>
<dbReference type="InterPro" id="IPR051141">
    <property type="entry name" value="UPF0339_domain"/>
</dbReference>
<evidence type="ECO:0000313" key="3">
    <source>
        <dbReference type="EMBL" id="SFB80375.1"/>
    </source>
</evidence>
<dbReference type="Pfam" id="PF07411">
    <property type="entry name" value="DUF1508"/>
    <property type="match status" value="2"/>
</dbReference>
<dbReference type="RefSeq" id="WP_072877731.1">
    <property type="nucleotide sequence ID" value="NZ_FOKU01000002.1"/>
</dbReference>
<dbReference type="EMBL" id="FOKU01000002">
    <property type="protein sequence ID" value="SFB80375.1"/>
    <property type="molecule type" value="Genomic_DNA"/>
</dbReference>
<dbReference type="Proteomes" id="UP000184031">
    <property type="component" value="Unassembled WGS sequence"/>
</dbReference>
<dbReference type="InterPro" id="IPR010879">
    <property type="entry name" value="DUF1508"/>
</dbReference>
<keyword evidence="6" id="KW-1185">Reference proteome</keyword>
<protein>
    <recommendedName>
        <fullName evidence="2">DUF1508 domain-containing protein</fullName>
    </recommendedName>
</protein>
<proteinExistence type="predicted"/>
<organism evidence="4 5">
    <name type="scientific">Flagellimonas taeanensis</name>
    <dbReference type="NCBI Taxonomy" id="1005926"/>
    <lineage>
        <taxon>Bacteria</taxon>
        <taxon>Pseudomonadati</taxon>
        <taxon>Bacteroidota</taxon>
        <taxon>Flavobacteriia</taxon>
        <taxon>Flavobacteriales</taxon>
        <taxon>Flavobacteriaceae</taxon>
        <taxon>Flagellimonas</taxon>
    </lineage>
</organism>
<dbReference type="STRING" id="1055723.SAMN05216293_1106"/>
<dbReference type="InterPro" id="IPR036913">
    <property type="entry name" value="YegP-like_sf"/>
</dbReference>
<evidence type="ECO:0000259" key="2">
    <source>
        <dbReference type="Pfam" id="PF07411"/>
    </source>
</evidence>
<feature type="domain" description="DUF1508" evidence="2">
    <location>
        <begin position="9"/>
        <end position="56"/>
    </location>
</feature>
<sequence length="110" mass="11979">MSKFEIYKDRGGEFRFRLKAGNGQNILASEGYKAKSGCTNGIESVRTNSQDDDRYERLESSSGSPYFNLKATNGQVIGTSEMYSSFSAMENGIASVKNNAPGATVEDLTQ</sequence>
<dbReference type="PANTHER" id="PTHR40606">
    <property type="match status" value="1"/>
</dbReference>
<dbReference type="PANTHER" id="PTHR40606:SF1">
    <property type="entry name" value="UPF0339 PROTEIN YEGP"/>
    <property type="match status" value="1"/>
</dbReference>
<dbReference type="Proteomes" id="UP000198940">
    <property type="component" value="Unassembled WGS sequence"/>
</dbReference>
<evidence type="ECO:0000313" key="4">
    <source>
        <dbReference type="EMBL" id="SHK43223.1"/>
    </source>
</evidence>
<feature type="region of interest" description="Disordered" evidence="1">
    <location>
        <begin position="41"/>
        <end position="61"/>
    </location>
</feature>
<evidence type="ECO:0000313" key="5">
    <source>
        <dbReference type="Proteomes" id="UP000184031"/>
    </source>
</evidence>
<dbReference type="Gene3D" id="2.30.29.80">
    <property type="match status" value="1"/>
</dbReference>
<evidence type="ECO:0000256" key="1">
    <source>
        <dbReference type="SAM" id="MobiDB-lite"/>
    </source>
</evidence>
<comment type="caution">
    <text evidence="4">The sequence shown here is derived from an EMBL/GenBank/DDBJ whole genome shotgun (WGS) entry which is preliminary data.</text>
</comment>
<feature type="compositionally biased region" description="Basic and acidic residues" evidence="1">
    <location>
        <begin position="49"/>
        <end position="59"/>
    </location>
</feature>
<dbReference type="EMBL" id="FRAT01000002">
    <property type="protein sequence ID" value="SHK43223.1"/>
    <property type="molecule type" value="Genomic_DNA"/>
</dbReference>
<feature type="domain" description="DUF1508" evidence="2">
    <location>
        <begin position="61"/>
        <end position="107"/>
    </location>
</feature>
<gene>
    <name evidence="3" type="ORF">SAMN04487891_102426</name>
    <name evidence="4" type="ORF">SAMN05216293_1106</name>
</gene>
<accession>A0A1M6SEQ3</accession>
<name>A0A1M6SEQ3_9FLAO</name>
<evidence type="ECO:0000313" key="6">
    <source>
        <dbReference type="Proteomes" id="UP000198940"/>
    </source>
</evidence>
<dbReference type="SUPFAM" id="SSF160113">
    <property type="entry name" value="YegP-like"/>
    <property type="match status" value="2"/>
</dbReference>
<dbReference type="OrthoDB" id="9802792at2"/>
<reference evidence="4 5" key="1">
    <citation type="submission" date="2016-11" db="EMBL/GenBank/DDBJ databases">
        <authorList>
            <person name="Varghese N."/>
            <person name="Submissions S."/>
        </authorList>
    </citation>
    <scope>NUCLEOTIDE SEQUENCE [LARGE SCALE GENOMIC DNA]</scope>
    <source>
        <strain evidence="4 5">CGMCC 1.12174</strain>
        <strain evidence="3 6">DSM 26351</strain>
    </source>
</reference>